<proteinExistence type="predicted"/>
<gene>
    <name evidence="1" type="primary">Bma-ran-2</name>
    <name evidence="1" type="ORF">BM_Bm2464</name>
</gene>
<name>A0A1I9G4F4_BRUMA</name>
<dbReference type="EMBL" id="LN857010">
    <property type="protein sequence ID" value="CDP99707.1"/>
    <property type="molecule type" value="Genomic_DNA"/>
</dbReference>
<reference evidence="1" key="2">
    <citation type="submission" date="2012-12" db="EMBL/GenBank/DDBJ databases">
        <authorList>
            <consortium name="WormBase Consortium"/>
            <person name="Ghedin E."/>
            <person name="Paulini M."/>
        </authorList>
    </citation>
    <scope>NUCLEOTIDE SEQUENCE</scope>
    <source>
        <strain evidence="1">FR3</strain>
    </source>
</reference>
<sequence>MIKRGHFQDLHPTIAFSFGAMKQMYPDQSVGIDRLIQAMNFQWKLKEIH</sequence>
<reference evidence="1" key="1">
    <citation type="journal article" date="2007" name="Science">
        <title>Draft genome of the filarial nematode parasite Brugia malayi.</title>
        <authorList>
            <person name="Ghedin E."/>
            <person name="Wang S."/>
            <person name="Spiro D."/>
            <person name="Caler E."/>
            <person name="Zhao Q."/>
            <person name="Crabtree J."/>
            <person name="Allen J.E."/>
            <person name="Delcher A.L."/>
            <person name="Guiliano D.B."/>
            <person name="Miranda-Saavedra D."/>
            <person name="Angiuoli S.V."/>
            <person name="Creasy T."/>
            <person name="Amedeo P."/>
            <person name="Haas B."/>
            <person name="El-Sayed N.M."/>
            <person name="Wortman J.R."/>
            <person name="Feldblyum T."/>
            <person name="Tallon L."/>
            <person name="Schatz M."/>
            <person name="Shumway M."/>
            <person name="Koo H."/>
            <person name="Salzberg S.L."/>
            <person name="Schobel S."/>
            <person name="Pertea M."/>
            <person name="Pop M."/>
            <person name="White O."/>
            <person name="Barton G.J."/>
            <person name="Carlow C.K."/>
            <person name="Crawford M.J."/>
            <person name="Daub J."/>
            <person name="Dimmic M.W."/>
            <person name="Estes C.F."/>
            <person name="Foster J.M."/>
            <person name="Ganatra M."/>
            <person name="Gregory W.F."/>
            <person name="Johnson N.M."/>
            <person name="Jin J."/>
            <person name="Komuniecki R."/>
            <person name="Korf I."/>
            <person name="Kumar S."/>
            <person name="Laney S."/>
            <person name="Li B.W."/>
            <person name="Li W."/>
            <person name="Lindblom T.H."/>
            <person name="Lustigman S."/>
            <person name="Ma D."/>
            <person name="Maina C.V."/>
            <person name="Martin D.M."/>
            <person name="McCarter J.P."/>
            <person name="McReynolds L."/>
            <person name="Mitreva M."/>
            <person name="Nutman T.B."/>
            <person name="Parkinson J."/>
            <person name="Peregrin-Alvarez J.M."/>
            <person name="Poole C."/>
            <person name="Ren Q."/>
            <person name="Saunders L."/>
            <person name="Sluder A.E."/>
            <person name="Smith K."/>
            <person name="Stanke M."/>
            <person name="Unnasch T.R."/>
            <person name="Ware J."/>
            <person name="Wei A.D."/>
            <person name="Weil G."/>
            <person name="Williams D.J."/>
            <person name="Zhang Y."/>
            <person name="Williams S.A."/>
            <person name="Fraser-Liggett C."/>
            <person name="Slatko B."/>
            <person name="Blaxter M.L."/>
            <person name="Scott A.L."/>
        </authorList>
    </citation>
    <scope>NUCLEOTIDE SEQUENCE</scope>
    <source>
        <strain evidence="1">FR3</strain>
    </source>
</reference>
<evidence type="ECO:0000313" key="1">
    <source>
        <dbReference type="EMBL" id="CDP99707.1"/>
    </source>
</evidence>
<organism evidence="1">
    <name type="scientific">Brugia malayi</name>
    <name type="common">Filarial nematode worm</name>
    <dbReference type="NCBI Taxonomy" id="6279"/>
    <lineage>
        <taxon>Eukaryota</taxon>
        <taxon>Metazoa</taxon>
        <taxon>Ecdysozoa</taxon>
        <taxon>Nematoda</taxon>
        <taxon>Chromadorea</taxon>
        <taxon>Rhabditida</taxon>
        <taxon>Spirurina</taxon>
        <taxon>Spiruromorpha</taxon>
        <taxon>Filarioidea</taxon>
        <taxon>Onchocercidae</taxon>
        <taxon>Brugia</taxon>
    </lineage>
</organism>
<protein>
    <submittedName>
        <fullName evidence="1">BMA-RAN-2, isoform a</fullName>
    </submittedName>
</protein>
<dbReference type="AlphaFoldDB" id="A0A1I9G4F4"/>
<accession>A0A1I9G4F4</accession>